<dbReference type="Pfam" id="PF01555">
    <property type="entry name" value="N6_N4_Mtase"/>
    <property type="match status" value="1"/>
</dbReference>
<evidence type="ECO:0000256" key="6">
    <source>
        <dbReference type="ARBA" id="ARBA00022747"/>
    </source>
</evidence>
<evidence type="ECO:0000259" key="8">
    <source>
        <dbReference type="Pfam" id="PF01555"/>
    </source>
</evidence>
<dbReference type="EC" id="2.1.1.37" evidence="2"/>
<dbReference type="GO" id="GO:0009307">
    <property type="term" value="P:DNA restriction-modification system"/>
    <property type="evidence" value="ECO:0007669"/>
    <property type="project" value="UniProtKB-KW"/>
</dbReference>
<dbReference type="PROSITE" id="PS00095">
    <property type="entry name" value="C5_MTASE_2"/>
    <property type="match status" value="1"/>
</dbReference>
<dbReference type="PROSITE" id="PS00094">
    <property type="entry name" value="C5_MTASE_1"/>
    <property type="match status" value="1"/>
</dbReference>
<comment type="similarity">
    <text evidence="1">Belongs to the N(4)/N(6)-methyltransferase family.</text>
</comment>
<keyword evidence="5 7" id="KW-0949">S-adenosyl-L-methionine</keyword>
<sequence length="590" mass="66687">MQFKILDLFCGAGGFSCGIDSVNGFSTAIGVDFDSNVLKTYKKNIKGCITICGDLTNKELKNEIVDKAKKMGVNMIIGGPPCQGFSSKGKNLGLDDPRNFLFKEYVKLVELILPEVFVIENVKNLLTAVDGYFLKQILESFHKLGYILNYGVLNAANFGVPEHRERAIIIGSRSKSIKLPQPRNTNVTVRDAISDLAYLESGEGEDESEYITNPQSDYQKLMRKNSSKLYNHKATSHSRVAIDKLKMIPVEGDKSSLPKELWGKQQFTTTWSRLVWDEQSPTIDTRFDTPSNGRNSHPYLNRAITPREAARIQSFPDTYIFYGKKTSVCKQIGNAVPPLLAKAIGEQIINAYQEKKEVSETYKLYLNDSVSFVKELINEKVKVDSIITDPPYNISKDNNFSTLAHPRKGIDFGHWDNNFNVCGWIKDYVKLLKPNGSIIIFCSYLYISFIIEKLKNNNIDVKDILIWKKTNPMPRNTNRRYVQDMEFAVWGVNKTAKWVFNKPTDKPYLRSIFETSLVSGKEKTGHPTQKSLALMEDIIKIHTNSGDIILDPFMGSGSTGVAALKNNRKFIGVEVNPEYFEIAVSRIKEK</sequence>
<dbReference type="GO" id="GO:0044027">
    <property type="term" value="P:negative regulation of gene expression via chromosomal CpG island methylation"/>
    <property type="evidence" value="ECO:0007669"/>
    <property type="project" value="TreeGrafter"/>
</dbReference>
<protein>
    <recommendedName>
        <fullName evidence="2">DNA (cytosine-5-)-methyltransferase</fullName>
        <ecNumber evidence="2">2.1.1.37</ecNumber>
    </recommendedName>
</protein>
<gene>
    <name evidence="9" type="primary">dcm</name>
    <name evidence="9" type="ORF">GLX26_01515</name>
</gene>
<dbReference type="Gene3D" id="3.40.50.150">
    <property type="entry name" value="Vaccinia Virus protein VP39"/>
    <property type="match status" value="2"/>
</dbReference>
<dbReference type="PANTHER" id="PTHR10629">
    <property type="entry name" value="CYTOSINE-SPECIFIC METHYLTRANSFERASE"/>
    <property type="match status" value="1"/>
</dbReference>
<evidence type="ECO:0000256" key="3">
    <source>
        <dbReference type="ARBA" id="ARBA00022603"/>
    </source>
</evidence>
<dbReference type="Pfam" id="PF00145">
    <property type="entry name" value="DNA_methylase"/>
    <property type="match status" value="1"/>
</dbReference>
<keyword evidence="3 7" id="KW-0489">Methyltransferase</keyword>
<dbReference type="GO" id="GO:0003886">
    <property type="term" value="F:DNA (cytosine-5-)-methyltransferase activity"/>
    <property type="evidence" value="ECO:0007669"/>
    <property type="project" value="UniProtKB-EC"/>
</dbReference>
<dbReference type="GO" id="GO:0003677">
    <property type="term" value="F:DNA binding"/>
    <property type="evidence" value="ECO:0007669"/>
    <property type="project" value="InterPro"/>
</dbReference>
<proteinExistence type="inferred from homology"/>
<evidence type="ECO:0000256" key="1">
    <source>
        <dbReference type="ARBA" id="ARBA00006594"/>
    </source>
</evidence>
<feature type="active site" evidence="7">
    <location>
        <position position="82"/>
    </location>
</feature>
<evidence type="ECO:0000313" key="9">
    <source>
        <dbReference type="EMBL" id="MTH75789.1"/>
    </source>
</evidence>
<dbReference type="InterPro" id="IPR002052">
    <property type="entry name" value="DNA_methylase_N6_adenine_CS"/>
</dbReference>
<dbReference type="InterPro" id="IPR001525">
    <property type="entry name" value="C5_MeTfrase"/>
</dbReference>
<dbReference type="InterPro" id="IPR050390">
    <property type="entry name" value="C5-Methyltransferase"/>
</dbReference>
<organism evidence="9">
    <name type="scientific">Metamycoplasma hominis</name>
    <name type="common">Mycoplasma hominis</name>
    <dbReference type="NCBI Taxonomy" id="2098"/>
    <lineage>
        <taxon>Bacteria</taxon>
        <taxon>Bacillati</taxon>
        <taxon>Mycoplasmatota</taxon>
        <taxon>Mycoplasmoidales</taxon>
        <taxon>Metamycoplasmataceae</taxon>
        <taxon>Metamycoplasma</taxon>
    </lineage>
</organism>
<feature type="domain" description="DNA methylase N-4/N-6" evidence="8">
    <location>
        <begin position="383"/>
        <end position="584"/>
    </location>
</feature>
<dbReference type="SUPFAM" id="SSF53335">
    <property type="entry name" value="S-adenosyl-L-methionine-dependent methyltransferases"/>
    <property type="match status" value="2"/>
</dbReference>
<dbReference type="AlphaFoldDB" id="A0A6A8Q3R7"/>
<keyword evidence="4 7" id="KW-0808">Transferase</keyword>
<dbReference type="Gene3D" id="3.90.120.10">
    <property type="entry name" value="DNA Methylase, subunit A, domain 2"/>
    <property type="match status" value="1"/>
</dbReference>
<evidence type="ECO:0000256" key="5">
    <source>
        <dbReference type="ARBA" id="ARBA00022691"/>
    </source>
</evidence>
<dbReference type="InterPro" id="IPR029063">
    <property type="entry name" value="SAM-dependent_MTases_sf"/>
</dbReference>
<dbReference type="PROSITE" id="PS51679">
    <property type="entry name" value="SAM_MT_C5"/>
    <property type="match status" value="1"/>
</dbReference>
<dbReference type="InterPro" id="IPR018117">
    <property type="entry name" value="C5_DNA_meth_AS"/>
</dbReference>
<dbReference type="InterPro" id="IPR001091">
    <property type="entry name" value="RM_Methyltransferase"/>
</dbReference>
<keyword evidence="6" id="KW-0680">Restriction system</keyword>
<comment type="caution">
    <text evidence="9">The sequence shown here is derived from an EMBL/GenBank/DDBJ whole genome shotgun (WGS) entry which is preliminary data.</text>
</comment>
<evidence type="ECO:0000256" key="7">
    <source>
        <dbReference type="PROSITE-ProRule" id="PRU01016"/>
    </source>
</evidence>
<name>A0A6A8Q3R7_METHO</name>
<dbReference type="GO" id="GO:0032259">
    <property type="term" value="P:methylation"/>
    <property type="evidence" value="ECO:0007669"/>
    <property type="project" value="UniProtKB-KW"/>
</dbReference>
<dbReference type="EMBL" id="WMLC01000018">
    <property type="protein sequence ID" value="MTH75789.1"/>
    <property type="molecule type" value="Genomic_DNA"/>
</dbReference>
<dbReference type="PRINTS" id="PR00508">
    <property type="entry name" value="S21N4MTFRASE"/>
</dbReference>
<comment type="similarity">
    <text evidence="7">Belongs to the class I-like SAM-binding methyltransferase superfamily. C5-methyltransferase family.</text>
</comment>
<dbReference type="NCBIfam" id="TIGR00675">
    <property type="entry name" value="dcm"/>
    <property type="match status" value="1"/>
</dbReference>
<evidence type="ECO:0000256" key="2">
    <source>
        <dbReference type="ARBA" id="ARBA00011975"/>
    </source>
</evidence>
<dbReference type="PANTHER" id="PTHR10629:SF52">
    <property type="entry name" value="DNA (CYTOSINE-5)-METHYLTRANSFERASE 1"/>
    <property type="match status" value="1"/>
</dbReference>
<dbReference type="InterPro" id="IPR031303">
    <property type="entry name" value="C5_meth_CS"/>
</dbReference>
<accession>A0A6A8Q3R7</accession>
<reference evidence="9" key="1">
    <citation type="submission" date="2019-11" db="EMBL/GenBank/DDBJ databases">
        <title>Draft genome sequence of Mycoplasma hominis strain MH-1.</title>
        <authorList>
            <person name="Ruan Z."/>
            <person name="Zhang J."/>
            <person name="Xie X."/>
        </authorList>
    </citation>
    <scope>NUCLEOTIDE SEQUENCE</scope>
    <source>
        <strain evidence="9">MH-1</strain>
    </source>
</reference>
<evidence type="ECO:0000256" key="4">
    <source>
        <dbReference type="ARBA" id="ARBA00022679"/>
    </source>
</evidence>
<dbReference type="PROSITE" id="PS00092">
    <property type="entry name" value="N6_MTASE"/>
    <property type="match status" value="1"/>
</dbReference>
<dbReference type="GO" id="GO:0008170">
    <property type="term" value="F:N-methyltransferase activity"/>
    <property type="evidence" value="ECO:0007669"/>
    <property type="project" value="InterPro"/>
</dbReference>
<dbReference type="RefSeq" id="WP_065423653.1">
    <property type="nucleotide sequence ID" value="NZ_CP055143.1"/>
</dbReference>
<dbReference type="InterPro" id="IPR002941">
    <property type="entry name" value="DNA_methylase_N4/N6"/>
</dbReference>